<dbReference type="EMBL" id="JAUSTY010000008">
    <property type="protein sequence ID" value="MDQ0166329.1"/>
    <property type="molecule type" value="Genomic_DNA"/>
</dbReference>
<gene>
    <name evidence="2" type="ORF">J2S11_002233</name>
</gene>
<proteinExistence type="predicted"/>
<organism evidence="2 3">
    <name type="scientific">Caldalkalibacillus horti</name>
    <dbReference type="NCBI Taxonomy" id="77523"/>
    <lineage>
        <taxon>Bacteria</taxon>
        <taxon>Bacillati</taxon>
        <taxon>Bacillota</taxon>
        <taxon>Bacilli</taxon>
        <taxon>Bacillales</taxon>
        <taxon>Bacillaceae</taxon>
        <taxon>Caldalkalibacillus</taxon>
    </lineage>
</organism>
<protein>
    <recommendedName>
        <fullName evidence="4">Peptidase C-terminal archaeal/bacterial domain-containing protein</fullName>
    </recommendedName>
</protein>
<reference evidence="2 3" key="1">
    <citation type="submission" date="2023-07" db="EMBL/GenBank/DDBJ databases">
        <title>Genomic Encyclopedia of Type Strains, Phase IV (KMG-IV): sequencing the most valuable type-strain genomes for metagenomic binning, comparative biology and taxonomic classification.</title>
        <authorList>
            <person name="Goeker M."/>
        </authorList>
    </citation>
    <scope>NUCLEOTIDE SEQUENCE [LARGE SCALE GENOMIC DNA]</scope>
    <source>
        <strain evidence="2 3">DSM 12751</strain>
    </source>
</reference>
<evidence type="ECO:0000313" key="3">
    <source>
        <dbReference type="Proteomes" id="UP001235840"/>
    </source>
</evidence>
<dbReference type="RefSeq" id="WP_307394442.1">
    <property type="nucleotide sequence ID" value="NZ_BAAADK010000020.1"/>
</dbReference>
<feature type="chain" id="PRO_5045883623" description="Peptidase C-terminal archaeal/bacterial domain-containing protein" evidence="1">
    <location>
        <begin position="29"/>
        <end position="365"/>
    </location>
</feature>
<evidence type="ECO:0000256" key="1">
    <source>
        <dbReference type="SAM" id="SignalP"/>
    </source>
</evidence>
<feature type="signal peptide" evidence="1">
    <location>
        <begin position="1"/>
        <end position="28"/>
    </location>
</feature>
<comment type="caution">
    <text evidence="2">The sequence shown here is derived from an EMBL/GenBank/DDBJ whole genome shotgun (WGS) entry which is preliminary data.</text>
</comment>
<keyword evidence="3" id="KW-1185">Reference proteome</keyword>
<name>A0ABT9VZA9_9BACI</name>
<dbReference type="Proteomes" id="UP001235840">
    <property type="component" value="Unassembled WGS sequence"/>
</dbReference>
<keyword evidence="1" id="KW-0732">Signal</keyword>
<evidence type="ECO:0000313" key="2">
    <source>
        <dbReference type="EMBL" id="MDQ0166329.1"/>
    </source>
</evidence>
<accession>A0ABT9VZA9</accession>
<evidence type="ECO:0008006" key="4">
    <source>
        <dbReference type="Google" id="ProtNLM"/>
    </source>
</evidence>
<sequence length="365" mass="41145">MLKVQSRLLKLVLAVTLVLSSFSISVTAAEEQELPTIEEFEQRVFKNFIPEASTSVDEQIITFDVIEKNTYESITLEQGATIASDFLVEGGHLDYINALTATNPDDFYFFSTTDDKSMRKRLISNNEEYVAQLYVVDWSVGQAYPTNVIVPAGYTFGLQELPEGDYAIRIQSLGGLGDYYRISMNAMNPPNYTSILSSSASLRDIVAQYANGDIYSSGIFVATIGGTNEHLNWEREDYFSWGSGYTRRSHVISSVKFSSVLGPVTYSSNYANSDNAMIFFLDTQTLFTYFNSYYQSGPDHIYESTFYDTIGKRTPRRLDQEDIDFVGPHLLVYDLDTNQAIDFVSYLNYFYATGVEPDPITGERP</sequence>